<accession>A0A1F5YVI8</accession>
<keyword evidence="6" id="KW-0812">Transmembrane</keyword>
<sequence>MPTKNTPDRKRRVSRIPKKTRLPVVRSIVDKDLSIAGQTYDSVTSLTSARKSRFSSWYIIALLVLILVGIILVRRGYIVSALVDGKPIFSWQLQKELSQRFGKQMLEGMITEKLIRNEAQKAGVGISQEDINARQQEMIANIGGQVSIDDLLKYQGLTREEFDTQTRMQLLVEKLLGREYTITDTDIDNYIATNRARLVSTTAADLREESRRMLMDQFLGKRIQPWFTEIKEKANIVVFP</sequence>
<dbReference type="Proteomes" id="UP000178448">
    <property type="component" value="Unassembled WGS sequence"/>
</dbReference>
<keyword evidence="6" id="KW-0472">Membrane</keyword>
<evidence type="ECO:0000256" key="5">
    <source>
        <dbReference type="ARBA" id="ARBA00023235"/>
    </source>
</evidence>
<evidence type="ECO:0000256" key="3">
    <source>
        <dbReference type="ARBA" id="ARBA00022729"/>
    </source>
</evidence>
<dbReference type="SUPFAM" id="SSF109998">
    <property type="entry name" value="Triger factor/SurA peptide-binding domain-like"/>
    <property type="match status" value="1"/>
</dbReference>
<dbReference type="InterPro" id="IPR027304">
    <property type="entry name" value="Trigger_fact/SurA_dom_sf"/>
</dbReference>
<dbReference type="GO" id="GO:0003755">
    <property type="term" value="F:peptidyl-prolyl cis-trans isomerase activity"/>
    <property type="evidence" value="ECO:0007669"/>
    <property type="project" value="UniProtKB-KW"/>
</dbReference>
<dbReference type="EMBL" id="MFJD01000004">
    <property type="protein sequence ID" value="OGG04114.1"/>
    <property type="molecule type" value="Genomic_DNA"/>
</dbReference>
<keyword evidence="3" id="KW-0732">Signal</keyword>
<evidence type="ECO:0000256" key="4">
    <source>
        <dbReference type="ARBA" id="ARBA00023110"/>
    </source>
</evidence>
<dbReference type="PANTHER" id="PTHR47245">
    <property type="entry name" value="PEPTIDYLPROLYL ISOMERASE"/>
    <property type="match status" value="1"/>
</dbReference>
<evidence type="ECO:0000313" key="8">
    <source>
        <dbReference type="Proteomes" id="UP000178448"/>
    </source>
</evidence>
<dbReference type="Gene3D" id="1.10.4030.10">
    <property type="entry name" value="Porin chaperone SurA, peptide-binding domain"/>
    <property type="match status" value="1"/>
</dbReference>
<evidence type="ECO:0000256" key="2">
    <source>
        <dbReference type="ARBA" id="ARBA00013194"/>
    </source>
</evidence>
<evidence type="ECO:0000256" key="6">
    <source>
        <dbReference type="SAM" id="Phobius"/>
    </source>
</evidence>
<dbReference type="AlphaFoldDB" id="A0A1F5YVI8"/>
<dbReference type="EC" id="5.2.1.8" evidence="2"/>
<comment type="caution">
    <text evidence="7">The sequence shown here is derived from an EMBL/GenBank/DDBJ whole genome shotgun (WGS) entry which is preliminary data.</text>
</comment>
<dbReference type="STRING" id="1798374.A2Z33_03040"/>
<proteinExistence type="predicted"/>
<organism evidence="7 8">
    <name type="scientific">Candidatus Gottesmanbacteria bacterium RBG_16_52_11</name>
    <dbReference type="NCBI Taxonomy" id="1798374"/>
    <lineage>
        <taxon>Bacteria</taxon>
        <taxon>Candidatus Gottesmaniibacteriota</taxon>
    </lineage>
</organism>
<dbReference type="PANTHER" id="PTHR47245:SF1">
    <property type="entry name" value="FOLDASE PROTEIN PRSA"/>
    <property type="match status" value="1"/>
</dbReference>
<reference evidence="7 8" key="1">
    <citation type="journal article" date="2016" name="Nat. Commun.">
        <title>Thousands of microbial genomes shed light on interconnected biogeochemical processes in an aquifer system.</title>
        <authorList>
            <person name="Anantharaman K."/>
            <person name="Brown C.T."/>
            <person name="Hug L.A."/>
            <person name="Sharon I."/>
            <person name="Castelle C.J."/>
            <person name="Probst A.J."/>
            <person name="Thomas B.C."/>
            <person name="Singh A."/>
            <person name="Wilkins M.J."/>
            <person name="Karaoz U."/>
            <person name="Brodie E.L."/>
            <person name="Williams K.H."/>
            <person name="Hubbard S.S."/>
            <person name="Banfield J.F."/>
        </authorList>
    </citation>
    <scope>NUCLEOTIDE SEQUENCE [LARGE SCALE GENOMIC DNA]</scope>
</reference>
<evidence type="ECO:0000313" key="7">
    <source>
        <dbReference type="EMBL" id="OGG04114.1"/>
    </source>
</evidence>
<gene>
    <name evidence="7" type="ORF">A2Z33_03040</name>
</gene>
<keyword evidence="4" id="KW-0697">Rotamase</keyword>
<dbReference type="InterPro" id="IPR050245">
    <property type="entry name" value="PrsA_foldase"/>
</dbReference>
<comment type="catalytic activity">
    <reaction evidence="1">
        <text>[protein]-peptidylproline (omega=180) = [protein]-peptidylproline (omega=0)</text>
        <dbReference type="Rhea" id="RHEA:16237"/>
        <dbReference type="Rhea" id="RHEA-COMP:10747"/>
        <dbReference type="Rhea" id="RHEA-COMP:10748"/>
        <dbReference type="ChEBI" id="CHEBI:83833"/>
        <dbReference type="ChEBI" id="CHEBI:83834"/>
        <dbReference type="EC" id="5.2.1.8"/>
    </reaction>
</comment>
<name>A0A1F5YVI8_9BACT</name>
<protein>
    <recommendedName>
        <fullName evidence="2">peptidylprolyl isomerase</fullName>
        <ecNumber evidence="2">5.2.1.8</ecNumber>
    </recommendedName>
</protein>
<keyword evidence="5" id="KW-0413">Isomerase</keyword>
<keyword evidence="6" id="KW-1133">Transmembrane helix</keyword>
<evidence type="ECO:0000256" key="1">
    <source>
        <dbReference type="ARBA" id="ARBA00000971"/>
    </source>
</evidence>
<feature type="transmembrane region" description="Helical" evidence="6">
    <location>
        <begin position="55"/>
        <end position="73"/>
    </location>
</feature>